<feature type="region of interest" description="Disordered" evidence="2">
    <location>
        <begin position="336"/>
        <end position="367"/>
    </location>
</feature>
<dbReference type="PROSITE" id="PS50878">
    <property type="entry name" value="RT_POL"/>
    <property type="match status" value="1"/>
</dbReference>
<feature type="domain" description="C2H2-type" evidence="3">
    <location>
        <begin position="669"/>
        <end position="693"/>
    </location>
</feature>
<feature type="region of interest" description="Disordered" evidence="2">
    <location>
        <begin position="1657"/>
        <end position="1695"/>
    </location>
</feature>
<sequence length="1695" mass="187916">MMLITRFLLANCKIGNVDELCLRKLKNSETLMEVGSVDVDRVNHFYDFTCEGVIQILPSCYWFLFQWLTFHHDAVLCSIAEEQTRLDNSGVGMLSNVEWFVVEPNVFSPVAFHYPHSMKVSGRSEGPSESSEFFSVWYLPIYCEVSEHLKLMNLGSASGLDGVKVSHLREIGPHCLSKQDCNGRLSEVTPLNPHQKAFRCNENLSFDGVTSGCPGEVSKNIIRKECGSSKSRATRVGVETIGIGLLFECGTFETHFENRGRIMPSRNNISNALSPQLMDREQGKDLRTRLEEGLTSSNIEMEGLINFLINEVLNIKDKERDTYVDGVVNVFTEFLRKPNDHQPRPPPKKRTKEEEKKSRRFEAAAQSVSQSPLYDSDCVSAPCLPPSPTQKIFCPLFRQARYIPPQLKNCRTTLIPKTNNPRPDAEDYRPITIASCIYRQFSKIVTRQLENCISLHPRQKAFRLSKGIRHSQRLRMLGLDTDSWALIWKMVTGNTTVIKGDGGVFNNKIKISQGTPFSPFLFNSVMDELIECLEQSGVGFEIGIASGSAKMNKRSVNPAQGNLNSAAGATSQGSVSDNRACFTFSYPGPFKCQACEHVEAVFARIVNHCTHHNVLVNGLTCNICNKHFRTVNAVASHFTHCRKVANSVPAPATVTPLDSEVTVPAATSYVCTACSRTFSTFSGLRLHEKRKHASTFVASSQRPKNHRWSEHEMHDVRATLAKLEKTGSSSLAALAEELSCLWQESISVNTAKYLRKKALATESSEPKAPACTTQIIDCVDCSGSSSPRELKNLMSDGEETIGEGRVNPKASKTPEIRNGVNDLLIQNSNLNLKYVGYSSPISENQEYTVGELDNFNSGLLSALEDSLTSNNTEIEGLINFLIKKIIKSSDEDRKHYTDGVASVLATLLRPNCDGRNPPAPTNRRKRLPPPARNRSERKRCNYASFQSLFKRDPKRIAAHLIKNQPLRNVSCPIDVAESALRQRLSQRPGIDAAPFKFKRPPNSECILSPISADEVTLHLKLMSAETSAGLDGVQVSHLRQCDPMCLAKAFNCFLLARYIPPQLKDCRTTLIPKTDNPRPDADDYRPITIASCIYRLFSKIVTRRLENCISLHPRQKAFRSGTDGAFDNITTLTTIVRDAHKSGKELNIVCVDLAKAFDTVNHSSIDRALRMHGLDANSRALIAQMVTGSTTVIKGDGGVLSHKIEINQGVRQGDPISPLLFNSVMDELIERLEQSGVGYKINNTEVVTLAFADDVTLVSSSHRGMEKLLSITHDFINERGLKLNIRKCKGIRFVRTPKTKSLVQDTSKAFKVRGSGEESSCIPMAGPGEFIKILGVPIAPNGKPSFDIDTLEGTLERIRKAPLKPAQKLAIVRDYLIPSLEYKLGVPGVGRRVLDEVDASIRQTVKRFLHLPHTGMNSMFLTMPIKDGGLGLRSLRTQHLARVAVGTNSMMSSADPTSHTIASMPQHQKPLHAALQHFSVPAATKDALKKGKRQLLCAEIAELTETYQGSCLPTFRKRPVGNSWLSGLNGMRSRDFITGLKLRFGVIETRSQKWRGRTPQNPAVLLCRHCGHSTGKRETAAHISQKCPQTKNLNIQRHNKIVHLVAEHARREGFTVHVEHALKSDGQVYKPDLILTKGNAAHVLDVAVPWETGTDMHEHHDRKWAPGPAGVPAIKPHSKHATYTSQKGSSDCSAG</sequence>
<dbReference type="InterPro" id="IPR013087">
    <property type="entry name" value="Znf_C2H2_type"/>
</dbReference>
<dbReference type="CDD" id="cd01650">
    <property type="entry name" value="RT_nLTR_like"/>
    <property type="match status" value="1"/>
</dbReference>
<reference evidence="5 6" key="1">
    <citation type="submission" date="2015-05" db="EMBL/GenBank/DDBJ databases">
        <title>Evolution of Trichinella species and genotypes.</title>
        <authorList>
            <person name="Korhonen P.K."/>
            <person name="Edoardo P."/>
            <person name="Giuseppe L.R."/>
            <person name="Gasser R.B."/>
        </authorList>
    </citation>
    <scope>NUCLEOTIDE SEQUENCE [LARGE SCALE GENOMIC DNA]</scope>
    <source>
        <strain evidence="5">ISS10</strain>
    </source>
</reference>
<protein>
    <submittedName>
        <fullName evidence="5">Retrovirus-related Pol polyprotein from type-1 retrotransposable element</fullName>
    </submittedName>
</protein>
<dbReference type="PROSITE" id="PS00028">
    <property type="entry name" value="ZINC_FINGER_C2H2_1"/>
    <property type="match status" value="1"/>
</dbReference>
<keyword evidence="1" id="KW-0479">Metal-binding</keyword>
<evidence type="ECO:0000256" key="2">
    <source>
        <dbReference type="SAM" id="MobiDB-lite"/>
    </source>
</evidence>
<dbReference type="Pfam" id="PF00078">
    <property type="entry name" value="RVT_1"/>
    <property type="match status" value="1"/>
</dbReference>
<accession>A0A0V1KLT8</accession>
<keyword evidence="1" id="KW-0863">Zinc-finger</keyword>
<evidence type="ECO:0000256" key="1">
    <source>
        <dbReference type="PROSITE-ProRule" id="PRU00042"/>
    </source>
</evidence>
<keyword evidence="1" id="KW-0862">Zinc</keyword>
<dbReference type="PROSITE" id="PS50157">
    <property type="entry name" value="ZINC_FINGER_C2H2_2"/>
    <property type="match status" value="1"/>
</dbReference>
<dbReference type="GO" id="GO:0008270">
    <property type="term" value="F:zinc ion binding"/>
    <property type="evidence" value="ECO:0007669"/>
    <property type="project" value="UniProtKB-KW"/>
</dbReference>
<organism evidence="5 6">
    <name type="scientific">Trichinella nativa</name>
    <dbReference type="NCBI Taxonomy" id="6335"/>
    <lineage>
        <taxon>Eukaryota</taxon>
        <taxon>Metazoa</taxon>
        <taxon>Ecdysozoa</taxon>
        <taxon>Nematoda</taxon>
        <taxon>Enoplea</taxon>
        <taxon>Dorylaimia</taxon>
        <taxon>Trichinellida</taxon>
        <taxon>Trichinellidae</taxon>
        <taxon>Trichinella</taxon>
    </lineage>
</organism>
<keyword evidence="6" id="KW-1185">Reference proteome</keyword>
<gene>
    <name evidence="5" type="ORF">T02_2516</name>
</gene>
<evidence type="ECO:0000313" key="5">
    <source>
        <dbReference type="EMBL" id="KRZ47964.1"/>
    </source>
</evidence>
<dbReference type="Gene3D" id="3.30.160.60">
    <property type="entry name" value="Classic Zinc Finger"/>
    <property type="match status" value="1"/>
</dbReference>
<name>A0A0V1KLT8_9BILA</name>
<dbReference type="InterPro" id="IPR000477">
    <property type="entry name" value="RT_dom"/>
</dbReference>
<feature type="domain" description="Reverse transcriptase" evidence="4">
    <location>
        <begin position="1052"/>
        <end position="1338"/>
    </location>
</feature>
<dbReference type="STRING" id="6335.A0A0V1KLT8"/>
<dbReference type="SUPFAM" id="SSF56672">
    <property type="entry name" value="DNA/RNA polymerases"/>
    <property type="match status" value="1"/>
</dbReference>
<feature type="compositionally biased region" description="Basic and acidic residues" evidence="2">
    <location>
        <begin position="351"/>
        <end position="362"/>
    </location>
</feature>
<comment type="caution">
    <text evidence="5">The sequence shown here is derived from an EMBL/GenBank/DDBJ whole genome shotgun (WGS) entry which is preliminary data.</text>
</comment>
<dbReference type="OrthoDB" id="5920023at2759"/>
<proteinExistence type="predicted"/>
<feature type="compositionally biased region" description="Polar residues" evidence="2">
    <location>
        <begin position="1681"/>
        <end position="1695"/>
    </location>
</feature>
<feature type="region of interest" description="Disordered" evidence="2">
    <location>
        <begin position="911"/>
        <end position="936"/>
    </location>
</feature>
<evidence type="ECO:0000259" key="3">
    <source>
        <dbReference type="PROSITE" id="PS50157"/>
    </source>
</evidence>
<dbReference type="InterPro" id="IPR043128">
    <property type="entry name" value="Rev_trsase/Diguanyl_cyclase"/>
</dbReference>
<dbReference type="Proteomes" id="UP000054721">
    <property type="component" value="Unassembled WGS sequence"/>
</dbReference>
<dbReference type="EMBL" id="JYDW01000505">
    <property type="protein sequence ID" value="KRZ47964.1"/>
    <property type="molecule type" value="Genomic_DNA"/>
</dbReference>
<dbReference type="InterPro" id="IPR043502">
    <property type="entry name" value="DNA/RNA_pol_sf"/>
</dbReference>
<dbReference type="PANTHER" id="PTHR19446">
    <property type="entry name" value="REVERSE TRANSCRIPTASES"/>
    <property type="match status" value="1"/>
</dbReference>
<dbReference type="Gene3D" id="3.30.70.270">
    <property type="match status" value="1"/>
</dbReference>
<evidence type="ECO:0000313" key="6">
    <source>
        <dbReference type="Proteomes" id="UP000054721"/>
    </source>
</evidence>
<dbReference type="SMART" id="SM00355">
    <property type="entry name" value="ZnF_C2H2"/>
    <property type="match status" value="2"/>
</dbReference>
<evidence type="ECO:0000259" key="4">
    <source>
        <dbReference type="PROSITE" id="PS50878"/>
    </source>
</evidence>